<evidence type="ECO:0000256" key="9">
    <source>
        <dbReference type="ARBA" id="ARBA00023242"/>
    </source>
</evidence>
<dbReference type="Pfam" id="PF14372">
    <property type="entry name" value="hAT-like_RNase-H"/>
    <property type="match status" value="1"/>
</dbReference>
<evidence type="ECO:0000256" key="5">
    <source>
        <dbReference type="ARBA" id="ARBA00022833"/>
    </source>
</evidence>
<dbReference type="GO" id="GO:0009791">
    <property type="term" value="P:post-embryonic development"/>
    <property type="evidence" value="ECO:0007669"/>
    <property type="project" value="UniProtKB-ARBA"/>
</dbReference>
<comment type="subcellular location">
    <subcellularLocation>
        <location evidence="1">Nucleus</location>
    </subcellularLocation>
</comment>
<dbReference type="PROSITE" id="PS50808">
    <property type="entry name" value="ZF_BED"/>
    <property type="match status" value="1"/>
</dbReference>
<dbReference type="InterPro" id="IPR052035">
    <property type="entry name" value="ZnF_BED_domain_contain"/>
</dbReference>
<dbReference type="Pfam" id="PF02892">
    <property type="entry name" value="zf-BED"/>
    <property type="match status" value="1"/>
</dbReference>
<dbReference type="Pfam" id="PF05699">
    <property type="entry name" value="Dimer_Tnp_hAT"/>
    <property type="match status" value="1"/>
</dbReference>
<feature type="domain" description="BED-type" evidence="12">
    <location>
        <begin position="79"/>
        <end position="136"/>
    </location>
</feature>
<dbReference type="Proteomes" id="UP001210211">
    <property type="component" value="Unassembled WGS sequence"/>
</dbReference>
<accession>A0AAD5WCH9</accession>
<evidence type="ECO:0000256" key="10">
    <source>
        <dbReference type="PROSITE-ProRule" id="PRU00027"/>
    </source>
</evidence>
<evidence type="ECO:0000313" key="13">
    <source>
        <dbReference type="EMBL" id="KAJ3686156.1"/>
    </source>
</evidence>
<dbReference type="InterPro" id="IPR036236">
    <property type="entry name" value="Znf_C2H2_sf"/>
</dbReference>
<feature type="region of interest" description="Disordered" evidence="11">
    <location>
        <begin position="267"/>
        <end position="286"/>
    </location>
</feature>
<dbReference type="InterPro" id="IPR003656">
    <property type="entry name" value="Znf_BED"/>
</dbReference>
<feature type="region of interest" description="Disordered" evidence="11">
    <location>
        <begin position="1"/>
        <end position="67"/>
    </location>
</feature>
<keyword evidence="3" id="KW-0479">Metal-binding</keyword>
<dbReference type="PANTHER" id="PTHR46481">
    <property type="entry name" value="ZINC FINGER BED DOMAIN-CONTAINING PROTEIN 4"/>
    <property type="match status" value="1"/>
</dbReference>
<dbReference type="GO" id="GO:0008270">
    <property type="term" value="F:zinc ion binding"/>
    <property type="evidence" value="ECO:0007669"/>
    <property type="project" value="UniProtKB-KW"/>
</dbReference>
<feature type="compositionally biased region" description="Basic and acidic residues" evidence="11">
    <location>
        <begin position="30"/>
        <end position="43"/>
    </location>
</feature>
<evidence type="ECO:0000256" key="8">
    <source>
        <dbReference type="ARBA" id="ARBA00023163"/>
    </source>
</evidence>
<keyword evidence="6" id="KW-0805">Transcription regulation</keyword>
<feature type="compositionally biased region" description="Low complexity" evidence="11">
    <location>
        <begin position="272"/>
        <end position="286"/>
    </location>
</feature>
<evidence type="ECO:0000256" key="1">
    <source>
        <dbReference type="ARBA" id="ARBA00004123"/>
    </source>
</evidence>
<comment type="caution">
    <text evidence="13">The sequence shown here is derived from an EMBL/GenBank/DDBJ whole genome shotgun (WGS) entry which is preliminary data.</text>
</comment>
<dbReference type="GO" id="GO:0003677">
    <property type="term" value="F:DNA binding"/>
    <property type="evidence" value="ECO:0007669"/>
    <property type="project" value="UniProtKB-KW"/>
</dbReference>
<protein>
    <recommendedName>
        <fullName evidence="12">BED-type domain-containing protein</fullName>
    </recommendedName>
</protein>
<dbReference type="GO" id="GO:0005634">
    <property type="term" value="C:nucleus"/>
    <property type="evidence" value="ECO:0007669"/>
    <property type="project" value="UniProtKB-SubCell"/>
</dbReference>
<dbReference type="SUPFAM" id="SSF53098">
    <property type="entry name" value="Ribonuclease H-like"/>
    <property type="match status" value="1"/>
</dbReference>
<evidence type="ECO:0000259" key="12">
    <source>
        <dbReference type="PROSITE" id="PS50808"/>
    </source>
</evidence>
<organism evidence="13 14">
    <name type="scientific">Rhynchospora tenuis</name>
    <dbReference type="NCBI Taxonomy" id="198213"/>
    <lineage>
        <taxon>Eukaryota</taxon>
        <taxon>Viridiplantae</taxon>
        <taxon>Streptophyta</taxon>
        <taxon>Embryophyta</taxon>
        <taxon>Tracheophyta</taxon>
        <taxon>Spermatophyta</taxon>
        <taxon>Magnoliopsida</taxon>
        <taxon>Liliopsida</taxon>
        <taxon>Poales</taxon>
        <taxon>Cyperaceae</taxon>
        <taxon>Cyperoideae</taxon>
        <taxon>Rhynchosporeae</taxon>
        <taxon>Rhynchospora</taxon>
    </lineage>
</organism>
<dbReference type="PANTHER" id="PTHR46481:SF7">
    <property type="entry name" value="ZINC FINGER BED DOMAIN-CONTAINING PROTEIN RICESLEEPER 2-LIKE"/>
    <property type="match status" value="1"/>
</dbReference>
<evidence type="ECO:0000256" key="11">
    <source>
        <dbReference type="SAM" id="MobiDB-lite"/>
    </source>
</evidence>
<dbReference type="InterPro" id="IPR025525">
    <property type="entry name" value="hAT-like_transposase_RNase-H"/>
</dbReference>
<name>A0AAD5WCH9_9POAL</name>
<keyword evidence="9" id="KW-0539">Nucleus</keyword>
<dbReference type="SUPFAM" id="SSF57667">
    <property type="entry name" value="beta-beta-alpha zinc fingers"/>
    <property type="match status" value="1"/>
</dbReference>
<evidence type="ECO:0000313" key="14">
    <source>
        <dbReference type="Proteomes" id="UP001210211"/>
    </source>
</evidence>
<sequence length="390" mass="43855">MADPKGVTGSIESEPSEPDIEMDIAAENEMDLHPGEQIRRIEDEANAQDHQGAPQGENVEANAAGGEAKVVKKRRFKENLKAPAWKHFHKGPTQDDGSYDAKCKYCKVVFDMGNGRGTGSLNHHIRTGCDKIPARFKRTKGQQMLQGQTGIVEGENKVAVWKFDQATCRKNLAIMVIVHEYPFNCVNHHYFRVFLKSLQPEFILVLFAASDKHDPRCKLSVVEYYFKIIYPSDYEWYISNLKACISEMFKEYSDAYSTYLQSQFGSSSRPHSNSTQASSSGSANVSDVRAGLREFMRGKKTSEPEKSEIDLYLCEPLDETGVDDEFDILAWWKLKVPRYPVLSRLTRDILAVPASTVASESTFSTSGRTLSTMRNCLNDESMEALICAQD</sequence>
<evidence type="ECO:0000256" key="7">
    <source>
        <dbReference type="ARBA" id="ARBA00023125"/>
    </source>
</evidence>
<dbReference type="InterPro" id="IPR008906">
    <property type="entry name" value="HATC_C_dom"/>
</dbReference>
<keyword evidence="8" id="KW-0804">Transcription</keyword>
<dbReference type="InterPro" id="IPR012337">
    <property type="entry name" value="RNaseH-like_sf"/>
</dbReference>
<evidence type="ECO:0000256" key="4">
    <source>
        <dbReference type="ARBA" id="ARBA00022771"/>
    </source>
</evidence>
<reference evidence="13 14" key="1">
    <citation type="journal article" date="2022" name="Cell">
        <title>Repeat-based holocentromeres influence genome architecture and karyotype evolution.</title>
        <authorList>
            <person name="Hofstatter P.G."/>
            <person name="Thangavel G."/>
            <person name="Lux T."/>
            <person name="Neumann P."/>
            <person name="Vondrak T."/>
            <person name="Novak P."/>
            <person name="Zhang M."/>
            <person name="Costa L."/>
            <person name="Castellani M."/>
            <person name="Scott A."/>
            <person name="Toegelov H."/>
            <person name="Fuchs J."/>
            <person name="Mata-Sucre Y."/>
            <person name="Dias Y."/>
            <person name="Vanzela A.L.L."/>
            <person name="Huettel B."/>
            <person name="Almeida C.C.S."/>
            <person name="Simkova H."/>
            <person name="Souza G."/>
            <person name="Pedrosa-Harand A."/>
            <person name="Macas J."/>
            <person name="Mayer K.F.X."/>
            <person name="Houben A."/>
            <person name="Marques A."/>
        </authorList>
    </citation>
    <scope>NUCLEOTIDE SEQUENCE [LARGE SCALE GENOMIC DNA]</scope>
    <source>
        <strain evidence="13">RhyTen1mFocal</strain>
    </source>
</reference>
<keyword evidence="14" id="KW-1185">Reference proteome</keyword>
<gene>
    <name evidence="13" type="ORF">LUZ61_015320</name>
</gene>
<keyword evidence="7" id="KW-0238">DNA-binding</keyword>
<dbReference type="GO" id="GO:0046983">
    <property type="term" value="F:protein dimerization activity"/>
    <property type="evidence" value="ECO:0007669"/>
    <property type="project" value="InterPro"/>
</dbReference>
<evidence type="ECO:0000256" key="2">
    <source>
        <dbReference type="ARBA" id="ARBA00011738"/>
    </source>
</evidence>
<dbReference type="AlphaFoldDB" id="A0AAD5WCH9"/>
<keyword evidence="5" id="KW-0862">Zinc</keyword>
<dbReference type="EMBL" id="JAMRDG010000002">
    <property type="protein sequence ID" value="KAJ3686156.1"/>
    <property type="molecule type" value="Genomic_DNA"/>
</dbReference>
<evidence type="ECO:0000256" key="6">
    <source>
        <dbReference type="ARBA" id="ARBA00023015"/>
    </source>
</evidence>
<feature type="compositionally biased region" description="Low complexity" evidence="11">
    <location>
        <begin position="56"/>
        <end position="67"/>
    </location>
</feature>
<evidence type="ECO:0000256" key="3">
    <source>
        <dbReference type="ARBA" id="ARBA00022723"/>
    </source>
</evidence>
<proteinExistence type="predicted"/>
<comment type="subunit">
    <text evidence="2">Homodimer.</text>
</comment>
<keyword evidence="4 10" id="KW-0863">Zinc-finger</keyword>
<dbReference type="SMART" id="SM00614">
    <property type="entry name" value="ZnF_BED"/>
    <property type="match status" value="1"/>
</dbReference>
<feature type="compositionally biased region" description="Acidic residues" evidence="11">
    <location>
        <begin position="14"/>
        <end position="29"/>
    </location>
</feature>